<reference evidence="6 7" key="2">
    <citation type="journal article" date="2013" name="PLoS ONE">
        <title>INDIGO - INtegrated Data Warehouse of MIcrobial GenOmes with Examples from the Red Sea Extremophiles.</title>
        <authorList>
            <person name="Alam I."/>
            <person name="Antunes A."/>
            <person name="Kamau A.A."/>
            <person name="Ba Alawi W."/>
            <person name="Kalkatawi M."/>
            <person name="Stingl U."/>
            <person name="Bajic V.B."/>
        </authorList>
    </citation>
    <scope>NUCLEOTIDE SEQUENCE [LARGE SCALE GENOMIC DNA]</scope>
    <source>
        <strain evidence="6 7">SARL4B</strain>
    </source>
</reference>
<dbReference type="InterPro" id="IPR016181">
    <property type="entry name" value="Acyl_CoA_acyltransferase"/>
</dbReference>
<reference evidence="6 7" key="1">
    <citation type="journal article" date="2011" name="J. Bacteriol.">
        <title>Genome sequence of Halorhabdus tiamatea, the first archaeon isolated from a deep-sea anoxic brine lake.</title>
        <authorList>
            <person name="Antunes A."/>
            <person name="Alam I."/>
            <person name="Bajic V.B."/>
            <person name="Stingl U."/>
        </authorList>
    </citation>
    <scope>NUCLEOTIDE SEQUENCE [LARGE SCALE GENOMIC DNA]</scope>
    <source>
        <strain evidence="6 7">SARL4B</strain>
    </source>
</reference>
<dbReference type="OrthoDB" id="43754at2157"/>
<dbReference type="Pfam" id="PF00583">
    <property type="entry name" value="Acetyltransf_1"/>
    <property type="match status" value="1"/>
</dbReference>
<dbReference type="PANTHER" id="PTHR43420">
    <property type="entry name" value="ACETYLTRANSFERASE"/>
    <property type="match status" value="1"/>
</dbReference>
<dbReference type="CDD" id="cd04301">
    <property type="entry name" value="NAT_SF"/>
    <property type="match status" value="1"/>
</dbReference>
<dbReference type="NCBIfam" id="TIGR01575">
    <property type="entry name" value="rimI"/>
    <property type="match status" value="1"/>
</dbReference>
<dbReference type="EMBL" id="AFNT02000002">
    <property type="protein sequence ID" value="ERJ07615.1"/>
    <property type="molecule type" value="Genomic_DNA"/>
</dbReference>
<dbReference type="PATRIC" id="fig|1033806.13.peg.317"/>
<keyword evidence="2" id="KW-0963">Cytoplasm</keyword>
<evidence type="ECO:0000256" key="4">
    <source>
        <dbReference type="ARBA" id="ARBA00023315"/>
    </source>
</evidence>
<dbReference type="AlphaFoldDB" id="U2FC89"/>
<accession>U2FC89</accession>
<protein>
    <submittedName>
        <fullName evidence="6">Pab acetyltransferase protein</fullName>
        <ecNumber evidence="6">2.7.1.24</ecNumber>
    </submittedName>
</protein>
<dbReference type="EC" id="2.7.1.24" evidence="6"/>
<feature type="domain" description="N-acetyltransferase" evidence="5">
    <location>
        <begin position="21"/>
        <end position="170"/>
    </location>
</feature>
<dbReference type="STRING" id="1033806.HTIA_1300"/>
<dbReference type="eggNOG" id="arCOG00833">
    <property type="taxonomic scope" value="Archaea"/>
</dbReference>
<dbReference type="InterPro" id="IPR050680">
    <property type="entry name" value="YpeA/RimI_acetyltransf"/>
</dbReference>
<comment type="similarity">
    <text evidence="1">Belongs to the acetyltransferase family. RimI subfamily.</text>
</comment>
<dbReference type="Gene3D" id="3.40.630.30">
    <property type="match status" value="1"/>
</dbReference>
<dbReference type="GO" id="GO:0008080">
    <property type="term" value="F:N-acetyltransferase activity"/>
    <property type="evidence" value="ECO:0007669"/>
    <property type="project" value="InterPro"/>
</dbReference>
<organism evidence="6 7">
    <name type="scientific">Halorhabdus tiamatea SARL4B</name>
    <dbReference type="NCBI Taxonomy" id="1033806"/>
    <lineage>
        <taxon>Archaea</taxon>
        <taxon>Methanobacteriati</taxon>
        <taxon>Methanobacteriota</taxon>
        <taxon>Stenosarchaea group</taxon>
        <taxon>Halobacteria</taxon>
        <taxon>Halobacteriales</taxon>
        <taxon>Haloarculaceae</taxon>
        <taxon>Halorhabdus</taxon>
    </lineage>
</organism>
<dbReference type="GO" id="GO:0004140">
    <property type="term" value="F:dephospho-CoA kinase activity"/>
    <property type="evidence" value="ECO:0007669"/>
    <property type="project" value="UniProtKB-EC"/>
</dbReference>
<sequence>MCSGLLSATVTTVASERGAGPLVRPATRKDLLGVVEIERQSFPQPWPRSAFERFLDAPAFLVAVEQTSPAARPVIGYVVADAIPNDGRPLGHVKDIAVHPDRRNGGVGRLLLQRAILALGASAIATIKLEVRESNAAARHLYRSEGFVHRRTIPGYYNDGETALVMVRSP</sequence>
<evidence type="ECO:0000313" key="7">
    <source>
        <dbReference type="Proteomes" id="UP000003861"/>
    </source>
</evidence>
<keyword evidence="3 6" id="KW-0808">Transferase</keyword>
<evidence type="ECO:0000256" key="3">
    <source>
        <dbReference type="ARBA" id="ARBA00022679"/>
    </source>
</evidence>
<dbReference type="InterPro" id="IPR006464">
    <property type="entry name" value="AcTrfase_RimI/Ard1"/>
</dbReference>
<dbReference type="Proteomes" id="UP000003861">
    <property type="component" value="Unassembled WGS sequence"/>
</dbReference>
<name>U2FC89_9EURY</name>
<dbReference type="SUPFAM" id="SSF55729">
    <property type="entry name" value="Acyl-CoA N-acyltransferases (Nat)"/>
    <property type="match status" value="1"/>
</dbReference>
<comment type="caution">
    <text evidence="6">The sequence shown here is derived from an EMBL/GenBank/DDBJ whole genome shotgun (WGS) entry which is preliminary data.</text>
</comment>
<dbReference type="PANTHER" id="PTHR43420:SF12">
    <property type="entry name" value="N-ACETYLTRANSFERASE DOMAIN-CONTAINING PROTEIN"/>
    <property type="match status" value="1"/>
</dbReference>
<dbReference type="PROSITE" id="PS51186">
    <property type="entry name" value="GNAT"/>
    <property type="match status" value="1"/>
</dbReference>
<dbReference type="InterPro" id="IPR000182">
    <property type="entry name" value="GNAT_dom"/>
</dbReference>
<evidence type="ECO:0000256" key="1">
    <source>
        <dbReference type="ARBA" id="ARBA00005395"/>
    </source>
</evidence>
<evidence type="ECO:0000256" key="2">
    <source>
        <dbReference type="ARBA" id="ARBA00022490"/>
    </source>
</evidence>
<proteinExistence type="inferred from homology"/>
<evidence type="ECO:0000259" key="5">
    <source>
        <dbReference type="PROSITE" id="PS51186"/>
    </source>
</evidence>
<gene>
    <name evidence="6" type="primary">rimI</name>
    <name evidence="6" type="ORF">HLRTI_000368</name>
</gene>
<keyword evidence="4" id="KW-0012">Acyltransferase</keyword>
<evidence type="ECO:0000313" key="6">
    <source>
        <dbReference type="EMBL" id="ERJ07615.1"/>
    </source>
</evidence>